<organism evidence="3 4">
    <name type="scientific">Paenibacillus solanacearum</name>
    <dbReference type="NCBI Taxonomy" id="2048548"/>
    <lineage>
        <taxon>Bacteria</taxon>
        <taxon>Bacillati</taxon>
        <taxon>Bacillota</taxon>
        <taxon>Bacilli</taxon>
        <taxon>Bacillales</taxon>
        <taxon>Paenibacillaceae</taxon>
        <taxon>Paenibacillus</taxon>
    </lineage>
</organism>
<feature type="chain" id="PRO_5038092946" description="DUF4367 domain-containing protein" evidence="2">
    <location>
        <begin position="39"/>
        <end position="195"/>
    </location>
</feature>
<name>A0A916K5T7_9BACL</name>
<feature type="region of interest" description="Disordered" evidence="1">
    <location>
        <begin position="43"/>
        <end position="68"/>
    </location>
</feature>
<sequence length="195" mass="20432">MNRKVALWNSRKWTKTARCCFVLTIAASLLAGCGKPQAAPGNNTGAAGGTAQAPNQGGNKEQPGAAPKLTPIAYSDADKQILTTTAQSSGVKTVYIPQQGATDDKLDVVRGTAKQMTLQFLKMAIVESSEQLVPVGKVTDQSDAKLKSGTGQWMSVNGQPILFVKLGDTFLSISSAKAVSKPELEAIADTLTPLK</sequence>
<comment type="caution">
    <text evidence="3">The sequence shown here is derived from an EMBL/GenBank/DDBJ whole genome shotgun (WGS) entry which is preliminary data.</text>
</comment>
<evidence type="ECO:0000313" key="3">
    <source>
        <dbReference type="EMBL" id="CAG7630722.1"/>
    </source>
</evidence>
<evidence type="ECO:0008006" key="5">
    <source>
        <dbReference type="Google" id="ProtNLM"/>
    </source>
</evidence>
<keyword evidence="2" id="KW-0732">Signal</keyword>
<dbReference type="PROSITE" id="PS51257">
    <property type="entry name" value="PROKAR_LIPOPROTEIN"/>
    <property type="match status" value="1"/>
</dbReference>
<dbReference type="RefSeq" id="WP_218092980.1">
    <property type="nucleotide sequence ID" value="NZ_CAJVAS010000013.1"/>
</dbReference>
<gene>
    <name evidence="3" type="ORF">PAESOLCIP111_03222</name>
</gene>
<dbReference type="Proteomes" id="UP000693672">
    <property type="component" value="Unassembled WGS sequence"/>
</dbReference>
<proteinExistence type="predicted"/>
<accession>A0A916K5T7</accession>
<evidence type="ECO:0000256" key="1">
    <source>
        <dbReference type="SAM" id="MobiDB-lite"/>
    </source>
</evidence>
<dbReference type="EMBL" id="CAJVAS010000013">
    <property type="protein sequence ID" value="CAG7630722.1"/>
    <property type="molecule type" value="Genomic_DNA"/>
</dbReference>
<keyword evidence="4" id="KW-1185">Reference proteome</keyword>
<protein>
    <recommendedName>
        <fullName evidence="5">DUF4367 domain-containing protein</fullName>
    </recommendedName>
</protein>
<dbReference type="AlphaFoldDB" id="A0A916K5T7"/>
<feature type="compositionally biased region" description="Low complexity" evidence="1">
    <location>
        <begin position="43"/>
        <end position="59"/>
    </location>
</feature>
<evidence type="ECO:0000256" key="2">
    <source>
        <dbReference type="SAM" id="SignalP"/>
    </source>
</evidence>
<feature type="signal peptide" evidence="2">
    <location>
        <begin position="1"/>
        <end position="38"/>
    </location>
</feature>
<reference evidence="3" key="1">
    <citation type="submission" date="2021-06" db="EMBL/GenBank/DDBJ databases">
        <authorList>
            <person name="Criscuolo A."/>
        </authorList>
    </citation>
    <scope>NUCLEOTIDE SEQUENCE</scope>
    <source>
        <strain evidence="3">CIP111600</strain>
    </source>
</reference>
<evidence type="ECO:0000313" key="4">
    <source>
        <dbReference type="Proteomes" id="UP000693672"/>
    </source>
</evidence>